<evidence type="ECO:0000256" key="1">
    <source>
        <dbReference type="SAM" id="MobiDB-lite"/>
    </source>
</evidence>
<evidence type="ECO:0000313" key="2">
    <source>
        <dbReference type="EMBL" id="KAB7789590.1"/>
    </source>
</evidence>
<accession>A0A6I1GD63</accession>
<reference evidence="2 3" key="1">
    <citation type="submission" date="2019-09" db="EMBL/GenBank/DDBJ databases">
        <title>Characterization of the phylogenetic diversity of two novel species belonging to the genus Bifidobacterium: Bifidobacterium cebidarum sp. nov. and Bifidobacterium leontopitheci sp. nov.</title>
        <authorList>
            <person name="Lugli G.A."/>
            <person name="Duranti S."/>
            <person name="Milani C."/>
            <person name="Turroni F."/>
            <person name="Ventura M."/>
        </authorList>
    </citation>
    <scope>NUCLEOTIDE SEQUENCE [LARGE SCALE GENOMIC DNA]</scope>
    <source>
        <strain evidence="2 3">LMG 31471</strain>
    </source>
</reference>
<dbReference type="EMBL" id="WBVT01000042">
    <property type="protein sequence ID" value="KAB7789590.1"/>
    <property type="molecule type" value="Genomic_DNA"/>
</dbReference>
<evidence type="ECO:0000313" key="3">
    <source>
        <dbReference type="Proteomes" id="UP000441772"/>
    </source>
</evidence>
<comment type="caution">
    <text evidence="2">The sequence shown here is derived from an EMBL/GenBank/DDBJ whole genome shotgun (WGS) entry which is preliminary data.</text>
</comment>
<feature type="region of interest" description="Disordered" evidence="1">
    <location>
        <begin position="1"/>
        <end position="24"/>
    </location>
</feature>
<keyword evidence="3" id="KW-1185">Reference proteome</keyword>
<dbReference type="AlphaFoldDB" id="A0A6I1GD63"/>
<sequence length="56" mass="6373">MFSTQARTKVRKTSGVIRPIPASCHPQSKQKRWLAHMQHFCQNLIDDAKNGSNPII</sequence>
<gene>
    <name evidence="2" type="ORF">F7D09_1914</name>
</gene>
<protein>
    <submittedName>
        <fullName evidence="2">Uncharacterized protein</fullName>
    </submittedName>
</protein>
<proteinExistence type="predicted"/>
<dbReference type="Proteomes" id="UP000441772">
    <property type="component" value="Unassembled WGS sequence"/>
</dbReference>
<name>A0A6I1GD63_9BIFI</name>
<organism evidence="2 3">
    <name type="scientific">Bifidobacterium leontopitheci</name>
    <dbReference type="NCBI Taxonomy" id="2650774"/>
    <lineage>
        <taxon>Bacteria</taxon>
        <taxon>Bacillati</taxon>
        <taxon>Actinomycetota</taxon>
        <taxon>Actinomycetes</taxon>
        <taxon>Bifidobacteriales</taxon>
        <taxon>Bifidobacteriaceae</taxon>
        <taxon>Bifidobacterium</taxon>
    </lineage>
</organism>